<dbReference type="Proteomes" id="UP001242480">
    <property type="component" value="Unassembled WGS sequence"/>
</dbReference>
<dbReference type="RefSeq" id="WP_307279697.1">
    <property type="nucleotide sequence ID" value="NZ_JAUSVX010000013.1"/>
</dbReference>
<sequence length="310" mass="34132">MQLTVQHEAAIDYAETARLATEAFASPDVSFSPERLRWLYDVSFSHGTTVLSLFAGAQKAGQVALVHQAVRVEGRAERAVMLSDLFILKPFRSRAAITDLYGEVERFCTAQAIRFILAVPNEKATPVNIRYLKLAPFIRMAVRVGLSIPFARSDVASQGLAGLGRDKAAALLDRYVRASDAGLSWTGESLWSRFSDSSRAFAVHASDDVLVISAARVSSHVPHTLIFAILVHEGIEATRRDVARVIAAACAWHGRPVFVYAGMNRRIALPGWACPDRLRPSPMTLQIRDFSPESGPVSFDRFELLDFDFA</sequence>
<dbReference type="SUPFAM" id="SSF55729">
    <property type="entry name" value="Acyl-CoA N-acyltransferases (Nat)"/>
    <property type="match status" value="1"/>
</dbReference>
<dbReference type="EMBL" id="JAUSVX010000013">
    <property type="protein sequence ID" value="MDQ0472619.1"/>
    <property type="molecule type" value="Genomic_DNA"/>
</dbReference>
<dbReference type="Gene3D" id="3.40.630.30">
    <property type="match status" value="1"/>
</dbReference>
<evidence type="ECO:0000313" key="1">
    <source>
        <dbReference type="EMBL" id="MDQ0472619.1"/>
    </source>
</evidence>
<keyword evidence="2" id="KW-1185">Reference proteome</keyword>
<accession>A0ABU0JHA9</accession>
<comment type="caution">
    <text evidence="1">The sequence shown here is derived from an EMBL/GenBank/DDBJ whole genome shotgun (WGS) entry which is preliminary data.</text>
</comment>
<evidence type="ECO:0008006" key="3">
    <source>
        <dbReference type="Google" id="ProtNLM"/>
    </source>
</evidence>
<gene>
    <name evidence="1" type="ORF">QO011_005649</name>
</gene>
<protein>
    <recommendedName>
        <fullName evidence="3">GNAT family N-acetyltransferase</fullName>
    </recommendedName>
</protein>
<proteinExistence type="predicted"/>
<reference evidence="1 2" key="1">
    <citation type="submission" date="2023-07" db="EMBL/GenBank/DDBJ databases">
        <title>Genomic Encyclopedia of Type Strains, Phase IV (KMG-IV): sequencing the most valuable type-strain genomes for metagenomic binning, comparative biology and taxonomic classification.</title>
        <authorList>
            <person name="Goeker M."/>
        </authorList>
    </citation>
    <scope>NUCLEOTIDE SEQUENCE [LARGE SCALE GENOMIC DNA]</scope>
    <source>
        <strain evidence="1 2">DSM 19619</strain>
    </source>
</reference>
<evidence type="ECO:0000313" key="2">
    <source>
        <dbReference type="Proteomes" id="UP001242480"/>
    </source>
</evidence>
<organism evidence="1 2">
    <name type="scientific">Labrys wisconsinensis</name>
    <dbReference type="NCBI Taxonomy" id="425677"/>
    <lineage>
        <taxon>Bacteria</taxon>
        <taxon>Pseudomonadati</taxon>
        <taxon>Pseudomonadota</taxon>
        <taxon>Alphaproteobacteria</taxon>
        <taxon>Hyphomicrobiales</taxon>
        <taxon>Xanthobacteraceae</taxon>
        <taxon>Labrys</taxon>
    </lineage>
</organism>
<dbReference type="InterPro" id="IPR016181">
    <property type="entry name" value="Acyl_CoA_acyltransferase"/>
</dbReference>
<name>A0ABU0JHA9_9HYPH</name>